<keyword evidence="4" id="KW-0808">Transferase</keyword>
<feature type="transmembrane region" description="Helical" evidence="8">
    <location>
        <begin position="478"/>
        <end position="496"/>
    </location>
</feature>
<evidence type="ECO:0000256" key="2">
    <source>
        <dbReference type="ARBA" id="ARBA00022475"/>
    </source>
</evidence>
<feature type="transmembrane region" description="Helical" evidence="8">
    <location>
        <begin position="37"/>
        <end position="56"/>
    </location>
</feature>
<feature type="transmembrane region" description="Helical" evidence="8">
    <location>
        <begin position="101"/>
        <end position="121"/>
    </location>
</feature>
<feature type="transmembrane region" description="Helical" evidence="8">
    <location>
        <begin position="331"/>
        <end position="351"/>
    </location>
</feature>
<evidence type="ECO:0000256" key="3">
    <source>
        <dbReference type="ARBA" id="ARBA00022676"/>
    </source>
</evidence>
<feature type="transmembrane region" description="Helical" evidence="8">
    <location>
        <begin position="62"/>
        <end position="81"/>
    </location>
</feature>
<name>A0A2M9YH60_9LEPT</name>
<feature type="transmembrane region" description="Helical" evidence="8">
    <location>
        <begin position="511"/>
        <end position="529"/>
    </location>
</feature>
<feature type="transmembrane region" description="Helical" evidence="8">
    <location>
        <begin position="366"/>
        <end position="389"/>
    </location>
</feature>
<evidence type="ECO:0000313" key="10">
    <source>
        <dbReference type="EMBL" id="PJZ50868.1"/>
    </source>
</evidence>
<feature type="transmembrane region" description="Helical" evidence="8">
    <location>
        <begin position="448"/>
        <end position="471"/>
    </location>
</feature>
<feature type="transmembrane region" description="Helical" evidence="8">
    <location>
        <begin position="265"/>
        <end position="282"/>
    </location>
</feature>
<dbReference type="PANTHER" id="PTHR33908:SF11">
    <property type="entry name" value="MEMBRANE PROTEIN"/>
    <property type="match status" value="1"/>
</dbReference>
<dbReference type="EMBL" id="NPDR01000001">
    <property type="protein sequence ID" value="PJZ50868.1"/>
    <property type="molecule type" value="Genomic_DNA"/>
</dbReference>
<evidence type="ECO:0000256" key="7">
    <source>
        <dbReference type="ARBA" id="ARBA00023136"/>
    </source>
</evidence>
<proteinExistence type="predicted"/>
<accession>A0A2M9YH60</accession>
<keyword evidence="5 8" id="KW-0812">Transmembrane</keyword>
<feature type="transmembrane region" description="Helical" evidence="8">
    <location>
        <begin position="308"/>
        <end position="324"/>
    </location>
</feature>
<evidence type="ECO:0000256" key="5">
    <source>
        <dbReference type="ARBA" id="ARBA00022692"/>
    </source>
</evidence>
<keyword evidence="7 8" id="KW-0472">Membrane</keyword>
<dbReference type="Pfam" id="PF13231">
    <property type="entry name" value="PMT_2"/>
    <property type="match status" value="1"/>
</dbReference>
<comment type="subcellular location">
    <subcellularLocation>
        <location evidence="1">Cell membrane</location>
        <topology evidence="1">Multi-pass membrane protein</topology>
    </subcellularLocation>
</comment>
<evidence type="ECO:0000313" key="11">
    <source>
        <dbReference type="Proteomes" id="UP000231926"/>
    </source>
</evidence>
<comment type="caution">
    <text evidence="10">The sequence shown here is derived from an EMBL/GenBank/DDBJ whole genome shotgun (WGS) entry which is preliminary data.</text>
</comment>
<dbReference type="GO" id="GO:0005886">
    <property type="term" value="C:plasma membrane"/>
    <property type="evidence" value="ECO:0007669"/>
    <property type="project" value="UniProtKB-SubCell"/>
</dbReference>
<feature type="transmembrane region" description="Helical" evidence="8">
    <location>
        <begin position="536"/>
        <end position="554"/>
    </location>
</feature>
<evidence type="ECO:0000256" key="6">
    <source>
        <dbReference type="ARBA" id="ARBA00022989"/>
    </source>
</evidence>
<keyword evidence="6 8" id="KW-1133">Transmembrane helix</keyword>
<evidence type="ECO:0000259" key="9">
    <source>
        <dbReference type="Pfam" id="PF13231"/>
    </source>
</evidence>
<dbReference type="InterPro" id="IPR050297">
    <property type="entry name" value="LipidA_mod_glycosyltrf_83"/>
</dbReference>
<dbReference type="Proteomes" id="UP000231926">
    <property type="component" value="Unassembled WGS sequence"/>
</dbReference>
<feature type="transmembrane region" description="Helical" evidence="8">
    <location>
        <begin position="6"/>
        <end position="25"/>
    </location>
</feature>
<dbReference type="RefSeq" id="WP_100708961.1">
    <property type="nucleotide sequence ID" value="NZ_NPDR01000001.1"/>
</dbReference>
<keyword evidence="3" id="KW-0328">Glycosyltransferase</keyword>
<dbReference type="InterPro" id="IPR038731">
    <property type="entry name" value="RgtA/B/C-like"/>
</dbReference>
<dbReference type="PANTHER" id="PTHR33908">
    <property type="entry name" value="MANNOSYLTRANSFERASE YKCB-RELATED"/>
    <property type="match status" value="1"/>
</dbReference>
<dbReference type="GO" id="GO:0009103">
    <property type="term" value="P:lipopolysaccharide biosynthetic process"/>
    <property type="evidence" value="ECO:0007669"/>
    <property type="project" value="UniProtKB-ARBA"/>
</dbReference>
<keyword evidence="11" id="KW-1185">Reference proteome</keyword>
<organism evidence="10 11">
    <name type="scientific">Leptospira saintgironsiae</name>
    <dbReference type="NCBI Taxonomy" id="2023183"/>
    <lineage>
        <taxon>Bacteria</taxon>
        <taxon>Pseudomonadati</taxon>
        <taxon>Spirochaetota</taxon>
        <taxon>Spirochaetia</taxon>
        <taxon>Leptospirales</taxon>
        <taxon>Leptospiraceae</taxon>
        <taxon>Leptospira</taxon>
    </lineage>
</organism>
<dbReference type="GO" id="GO:0016763">
    <property type="term" value="F:pentosyltransferase activity"/>
    <property type="evidence" value="ECO:0007669"/>
    <property type="project" value="TreeGrafter"/>
</dbReference>
<evidence type="ECO:0000256" key="1">
    <source>
        <dbReference type="ARBA" id="ARBA00004651"/>
    </source>
</evidence>
<feature type="domain" description="Glycosyltransferase RgtA/B/C/D-like" evidence="9">
    <location>
        <begin position="195"/>
        <end position="343"/>
    </location>
</feature>
<feature type="transmembrane region" description="Helical" evidence="8">
    <location>
        <begin position="410"/>
        <end position="428"/>
    </location>
</feature>
<evidence type="ECO:0000256" key="8">
    <source>
        <dbReference type="SAM" id="Phobius"/>
    </source>
</evidence>
<evidence type="ECO:0000256" key="4">
    <source>
        <dbReference type="ARBA" id="ARBA00022679"/>
    </source>
</evidence>
<protein>
    <recommendedName>
        <fullName evidence="9">Glycosyltransferase RgtA/B/C/D-like domain-containing protein</fullName>
    </recommendedName>
</protein>
<sequence length="813" mass="92998">MVSLVNFLFFLGIILNAYFISVILHKKGLPQPLSRNLVSITLSILTAGSIALLLVSFESYKILSVALIQLLVSGSFIGYIFFRKIDLRLNPVLGWNNSRNLFTNIILALLLLSAGAMYSLFPIEYIKGDRDHGVYVVFGSKIQKTGGLNFDDFRYQDLTQVLGNNIIYGYPAIHSDHSPQDPTIPIGSLSPRFYPLFPTYLALSADLFGLDAMFRVNSIFAVLSLVFIFLIVKKWIGPWGALVAVFFCAFNPAQLWNVRTTLSEPLGQLLILFSSYLALYFFRKNKGWMFFAGGILGLSSFNRIDSLIYFPAIVIFVGYLLFLRKKSLEKGLNFLFGYSVISILSILHGYINSKPYMVDLWRTKQLLKLTILCAFFSLFLLGLFILPHLKRGSIFIEFIRNTVLKNRNTLRVLSFCFFLILIVFGYSIQPVISNSDTINDFAYFKKNGFLFFLLYVPLLLVLLGIGGYDLLVFRKQSSGSLVFLLLGSLLSFIYFYEPSIYPDHFWASRRWVLFPVPFLCIMGVMGLYSLPIKQQVIKLALIVLVFAGYLYHLYNRDRLIFFERMLSGYSEEFERLSISLPSEKAIYFTKKEDLASPLRYLSGKDTYLIRKTRPFLEKANKLIASGWNVYLIDEDFNLEDGSVTLEKVDKIHLEGNYPVDTVNRYPDTLLYRGTFLQVYKLGLDPKTSIQAKKSVSLDPSEYTYKLKTIRSERKIQPNVYEEVKAYDHYIPNDPKGKFRVEFEGEALDQATFSVTANQSSSVIFPESLGIGDDKKMKIEFSVENPETDDVQIRFHTKKDRQAVLKSLQLSRIP</sequence>
<reference evidence="10 11" key="1">
    <citation type="submission" date="2017-07" db="EMBL/GenBank/DDBJ databases">
        <title>Leptospira spp. isolated from tropical soils.</title>
        <authorList>
            <person name="Thibeaux R."/>
            <person name="Iraola G."/>
            <person name="Ferres I."/>
            <person name="Bierque E."/>
            <person name="Girault D."/>
            <person name="Soupe-Gilbert M.-E."/>
            <person name="Picardeau M."/>
            <person name="Goarant C."/>
        </authorList>
    </citation>
    <scope>NUCLEOTIDE SEQUENCE [LARGE SCALE GENOMIC DNA]</scope>
    <source>
        <strain evidence="10 11">FH4-C-A2</strain>
    </source>
</reference>
<dbReference type="OrthoDB" id="345219at2"/>
<dbReference type="AlphaFoldDB" id="A0A2M9YH60"/>
<keyword evidence="2" id="KW-1003">Cell membrane</keyword>
<feature type="transmembrane region" description="Helical" evidence="8">
    <location>
        <begin position="239"/>
        <end position="259"/>
    </location>
</feature>
<feature type="transmembrane region" description="Helical" evidence="8">
    <location>
        <begin position="212"/>
        <end position="232"/>
    </location>
</feature>
<gene>
    <name evidence="10" type="ORF">CH362_03650</name>
</gene>